<dbReference type="PANTHER" id="PTHR46797:SF1">
    <property type="entry name" value="METHYLPHOSPHONATE SYNTHASE"/>
    <property type="match status" value="1"/>
</dbReference>
<protein>
    <submittedName>
        <fullName evidence="3">XRE family transcriptional regulator</fullName>
    </submittedName>
</protein>
<dbReference type="SMART" id="SM00530">
    <property type="entry name" value="HTH_XRE"/>
    <property type="match status" value="1"/>
</dbReference>
<dbReference type="AlphaFoldDB" id="F9DNN8"/>
<dbReference type="RefSeq" id="WP_009497102.1">
    <property type="nucleotide sequence ID" value="NZ_GL982997.1"/>
</dbReference>
<proteinExistence type="predicted"/>
<comment type="caution">
    <text evidence="3">The sequence shown here is derived from an EMBL/GenBank/DDBJ whole genome shotgun (WGS) entry which is preliminary data.</text>
</comment>
<reference evidence="3 4" key="1">
    <citation type="submission" date="2011-04" db="EMBL/GenBank/DDBJ databases">
        <authorList>
            <person name="Muzny D."/>
            <person name="Qin X."/>
            <person name="Deng J."/>
            <person name="Jiang H."/>
            <person name="Liu Y."/>
            <person name="Qu J."/>
            <person name="Song X.-Z."/>
            <person name="Zhang L."/>
            <person name="Thornton R."/>
            <person name="Coyle M."/>
            <person name="Francisco L."/>
            <person name="Jackson L."/>
            <person name="Javaid M."/>
            <person name="Korchina V."/>
            <person name="Kovar C."/>
            <person name="Mata R."/>
            <person name="Mathew T."/>
            <person name="Ngo R."/>
            <person name="Nguyen L."/>
            <person name="Nguyen N."/>
            <person name="Okwuonu G."/>
            <person name="Ongeri F."/>
            <person name="Pham C."/>
            <person name="Simmons D."/>
            <person name="Wilczek-Boney K."/>
            <person name="Hale W."/>
            <person name="Jakkamsetti A."/>
            <person name="Pham P."/>
            <person name="Ruth R."/>
            <person name="San Lucas F."/>
            <person name="Warren J."/>
            <person name="Zhang J."/>
            <person name="Zhao Z."/>
            <person name="Zhou C."/>
            <person name="Zhu D."/>
            <person name="Lee S."/>
            <person name="Bess C."/>
            <person name="Blankenburg K."/>
            <person name="Forbes L."/>
            <person name="Fu Q."/>
            <person name="Gubbala S."/>
            <person name="Hirani K."/>
            <person name="Jayaseelan J.C."/>
            <person name="Lara F."/>
            <person name="Munidasa M."/>
            <person name="Palculict T."/>
            <person name="Patil S."/>
            <person name="Pu L.-L."/>
            <person name="Saada N."/>
            <person name="Tang L."/>
            <person name="Weissenberger G."/>
            <person name="Zhu Y."/>
            <person name="Hemphill L."/>
            <person name="Shang Y."/>
            <person name="Youmans B."/>
            <person name="Ayvaz T."/>
            <person name="Ross M."/>
            <person name="Santibanez J."/>
            <person name="Aqrawi P."/>
            <person name="Gross S."/>
            <person name="Joshi V."/>
            <person name="Fowler G."/>
            <person name="Nazareth L."/>
            <person name="Reid J."/>
            <person name="Worley K."/>
            <person name="Petrosino J."/>
            <person name="Highlander S."/>
            <person name="Gibbs R."/>
        </authorList>
    </citation>
    <scope>NUCLEOTIDE SEQUENCE [LARGE SCALE GENOMIC DNA]</scope>
    <source>
        <strain evidence="3 4">2681</strain>
    </source>
</reference>
<gene>
    <name evidence="3" type="ORF">HMPREF9372_0418</name>
</gene>
<dbReference type="HOGENOM" id="CLU_066192_29_2_9"/>
<dbReference type="GO" id="GO:0005829">
    <property type="term" value="C:cytosol"/>
    <property type="evidence" value="ECO:0007669"/>
    <property type="project" value="TreeGrafter"/>
</dbReference>
<dbReference type="PROSITE" id="PS50943">
    <property type="entry name" value="HTH_CROC1"/>
    <property type="match status" value="1"/>
</dbReference>
<sequence length="84" mass="9712">MNKFGEQIRQLRKSKKLTLRNLAEKSNLSYSFIASLEKGRYNPSRESIYSIAKSLDADVNELLMLAGFLPDQPDTIEYQQSKKR</sequence>
<dbReference type="EMBL" id="AFPZ01000014">
    <property type="protein sequence ID" value="EGQ27531.1"/>
    <property type="molecule type" value="Genomic_DNA"/>
</dbReference>
<accession>F9DNN8</accession>
<dbReference type="CDD" id="cd00093">
    <property type="entry name" value="HTH_XRE"/>
    <property type="match status" value="1"/>
</dbReference>
<keyword evidence="1" id="KW-0238">DNA-binding</keyword>
<evidence type="ECO:0000256" key="1">
    <source>
        <dbReference type="ARBA" id="ARBA00023125"/>
    </source>
</evidence>
<dbReference type="Gene3D" id="1.10.260.40">
    <property type="entry name" value="lambda repressor-like DNA-binding domains"/>
    <property type="match status" value="1"/>
</dbReference>
<feature type="domain" description="HTH cro/C1-type" evidence="2">
    <location>
        <begin position="8"/>
        <end position="62"/>
    </location>
</feature>
<dbReference type="Proteomes" id="UP000005316">
    <property type="component" value="Unassembled WGS sequence"/>
</dbReference>
<evidence type="ECO:0000313" key="4">
    <source>
        <dbReference type="Proteomes" id="UP000005316"/>
    </source>
</evidence>
<organism evidence="3 4">
    <name type="scientific">Sporosarcina newyorkensis 2681</name>
    <dbReference type="NCBI Taxonomy" id="1027292"/>
    <lineage>
        <taxon>Bacteria</taxon>
        <taxon>Bacillati</taxon>
        <taxon>Bacillota</taxon>
        <taxon>Bacilli</taxon>
        <taxon>Bacillales</taxon>
        <taxon>Caryophanaceae</taxon>
        <taxon>Sporosarcina</taxon>
    </lineage>
</organism>
<evidence type="ECO:0000313" key="3">
    <source>
        <dbReference type="EMBL" id="EGQ27531.1"/>
    </source>
</evidence>
<name>F9DNN8_9BACL</name>
<dbReference type="InterPro" id="IPR010982">
    <property type="entry name" value="Lambda_DNA-bd_dom_sf"/>
</dbReference>
<evidence type="ECO:0000259" key="2">
    <source>
        <dbReference type="PROSITE" id="PS50943"/>
    </source>
</evidence>
<dbReference type="InterPro" id="IPR050807">
    <property type="entry name" value="TransReg_Diox_bact_type"/>
</dbReference>
<dbReference type="Pfam" id="PF01381">
    <property type="entry name" value="HTH_3"/>
    <property type="match status" value="1"/>
</dbReference>
<dbReference type="PANTHER" id="PTHR46797">
    <property type="entry name" value="HTH-TYPE TRANSCRIPTIONAL REGULATOR"/>
    <property type="match status" value="1"/>
</dbReference>
<dbReference type="eggNOG" id="COG1396">
    <property type="taxonomic scope" value="Bacteria"/>
</dbReference>
<dbReference type="GO" id="GO:0003677">
    <property type="term" value="F:DNA binding"/>
    <property type="evidence" value="ECO:0007669"/>
    <property type="project" value="UniProtKB-KW"/>
</dbReference>
<dbReference type="SUPFAM" id="SSF47413">
    <property type="entry name" value="lambda repressor-like DNA-binding domains"/>
    <property type="match status" value="1"/>
</dbReference>
<dbReference type="GO" id="GO:0003700">
    <property type="term" value="F:DNA-binding transcription factor activity"/>
    <property type="evidence" value="ECO:0007669"/>
    <property type="project" value="TreeGrafter"/>
</dbReference>
<dbReference type="InterPro" id="IPR001387">
    <property type="entry name" value="Cro/C1-type_HTH"/>
</dbReference>